<evidence type="ECO:0000313" key="2">
    <source>
        <dbReference type="EMBL" id="MUK45208.1"/>
    </source>
</evidence>
<comment type="caution">
    <text evidence="2">The sequence shown here is derived from an EMBL/GenBank/DDBJ whole genome shotgun (WGS) entry which is preliminary data.</text>
</comment>
<dbReference type="EMBL" id="WOBO01000005">
    <property type="protein sequence ID" value="MUK45208.1"/>
    <property type="molecule type" value="Genomic_DNA"/>
</dbReference>
<sequence>MTKEIIVKNIPDYLSEILNLVNEWDLGHGDIWFRGVCSEKMNLLPGVKWRNIDIGNEESLISSFLIHSKSLSEDNTQCPWQLYSLMQHYGLPTRLLDWSKSPLVAAYFALEADNEEDRIVWVMDPFSLNELSTDYRGVFVPYIDLNEEVNIDCYLPRILRKDNNVNMQAFPIAIEPPYTNKRILAQQGCFTVHGSKDESIDVQFDRHSCDKITKIKFCKDSIGELRKDLNSLGVTVSSIYQDLNSLSKQLVEHHKFT</sequence>
<proteinExistence type="predicted"/>
<dbReference type="InterPro" id="IPR014966">
    <property type="entry name" value="FRG-dom"/>
</dbReference>
<dbReference type="SMART" id="SM00901">
    <property type="entry name" value="FRG"/>
    <property type="match status" value="1"/>
</dbReference>
<evidence type="ECO:0000313" key="3">
    <source>
        <dbReference type="Proteomes" id="UP000435323"/>
    </source>
</evidence>
<dbReference type="AlphaFoldDB" id="A0A6N3YXK7"/>
<gene>
    <name evidence="2" type="ORF">GNP77_07405</name>
</gene>
<organism evidence="2 3">
    <name type="scientific">Aliivibrio fischeri</name>
    <name type="common">Vibrio fischeri</name>
    <dbReference type="NCBI Taxonomy" id="668"/>
    <lineage>
        <taxon>Bacteria</taxon>
        <taxon>Pseudomonadati</taxon>
        <taxon>Pseudomonadota</taxon>
        <taxon>Gammaproteobacteria</taxon>
        <taxon>Vibrionales</taxon>
        <taxon>Vibrionaceae</taxon>
        <taxon>Aliivibrio</taxon>
    </lineage>
</organism>
<dbReference type="Proteomes" id="UP000435323">
    <property type="component" value="Unassembled WGS sequence"/>
</dbReference>
<evidence type="ECO:0000259" key="1">
    <source>
        <dbReference type="SMART" id="SM00901"/>
    </source>
</evidence>
<accession>A0A6N3YXK7</accession>
<dbReference type="Pfam" id="PF08867">
    <property type="entry name" value="FRG"/>
    <property type="match status" value="1"/>
</dbReference>
<feature type="domain" description="FRG" evidence="1">
    <location>
        <begin position="27"/>
        <end position="121"/>
    </location>
</feature>
<reference evidence="2 3" key="1">
    <citation type="submission" date="2019-11" db="EMBL/GenBank/DDBJ databases">
        <title>Using colonization assays and comparative genomics to discover symbiosis behaviors and factors in Vibrio fischeri.</title>
        <authorList>
            <person name="Bongrand C."/>
            <person name="Moriano-Gutierrez S."/>
            <person name="Arevalo P."/>
            <person name="Mcfall-Ngai M."/>
            <person name="Visick K."/>
            <person name="Polz M.F."/>
            <person name="Ruby E.G."/>
        </authorList>
    </citation>
    <scope>NUCLEOTIDE SEQUENCE [LARGE SCALE GENOMIC DNA]</scope>
    <source>
        <strain evidence="3">emors.3.2</strain>
    </source>
</reference>
<name>A0A6N3YXK7_ALIFS</name>
<protein>
    <submittedName>
        <fullName evidence="2">FRG domain-containing protein</fullName>
    </submittedName>
</protein>
<dbReference type="RefSeq" id="WP_155657648.1">
    <property type="nucleotide sequence ID" value="NZ_WOBO01000005.1"/>
</dbReference>